<dbReference type="Proteomes" id="UP000078348">
    <property type="component" value="Unassembled WGS sequence"/>
</dbReference>
<reference evidence="6 7" key="1">
    <citation type="submission" date="2016-05" db="EMBL/GenBank/DDBJ databases">
        <title>Nuclear genome of Blastocystis sp. subtype 1 NandII.</title>
        <authorList>
            <person name="Gentekaki E."/>
            <person name="Curtis B."/>
            <person name="Stairs C."/>
            <person name="Eme L."/>
            <person name="Herman E."/>
            <person name="Klimes V."/>
            <person name="Arias M.C."/>
            <person name="Elias M."/>
            <person name="Hilliou F."/>
            <person name="Klute M."/>
            <person name="Malik S.-B."/>
            <person name="Pightling A."/>
            <person name="Rachubinski R."/>
            <person name="Salas D."/>
            <person name="Schlacht A."/>
            <person name="Suga H."/>
            <person name="Archibald J."/>
            <person name="Ball S.G."/>
            <person name="Clark G."/>
            <person name="Dacks J."/>
            <person name="Van Der Giezen M."/>
            <person name="Tsaousis A."/>
            <person name="Roger A."/>
        </authorList>
    </citation>
    <scope>NUCLEOTIDE SEQUENCE [LARGE SCALE GENOMIC DNA]</scope>
    <source>
        <strain evidence="7">ATCC 50177 / NandII</strain>
    </source>
</reference>
<dbReference type="OrthoDB" id="188436at2759"/>
<keyword evidence="2 4" id="KW-0863">Zinc-finger</keyword>
<dbReference type="InterPro" id="IPR019341">
    <property type="entry name" value="Alpha/Gamma-adaptin-bd_p34"/>
</dbReference>
<dbReference type="Pfam" id="PF10199">
    <property type="entry name" value="Adaptin_binding"/>
    <property type="match status" value="1"/>
</dbReference>
<dbReference type="PROSITE" id="PS01360">
    <property type="entry name" value="ZF_MYND_1"/>
    <property type="match status" value="1"/>
</dbReference>
<evidence type="ECO:0000256" key="2">
    <source>
        <dbReference type="ARBA" id="ARBA00022771"/>
    </source>
</evidence>
<gene>
    <name evidence="6" type="ORF">AV274_5941</name>
</gene>
<dbReference type="GO" id="GO:0008270">
    <property type="term" value="F:zinc ion binding"/>
    <property type="evidence" value="ECO:0007669"/>
    <property type="project" value="UniProtKB-KW"/>
</dbReference>
<evidence type="ECO:0000313" key="7">
    <source>
        <dbReference type="Proteomes" id="UP000078348"/>
    </source>
</evidence>
<dbReference type="PANTHER" id="PTHR14659:SF1">
    <property type="entry name" value="ALPHA- AND GAMMA-ADAPTIN-BINDING PROTEIN P34"/>
    <property type="match status" value="1"/>
</dbReference>
<dbReference type="Gene3D" id="3.40.50.11960">
    <property type="match status" value="1"/>
</dbReference>
<keyword evidence="3" id="KW-0862">Zinc</keyword>
<evidence type="ECO:0000256" key="3">
    <source>
        <dbReference type="ARBA" id="ARBA00022833"/>
    </source>
</evidence>
<protein>
    <recommendedName>
        <fullName evidence="5">MYND-type domain-containing protein</fullName>
    </recommendedName>
</protein>
<dbReference type="PANTHER" id="PTHR14659">
    <property type="entry name" value="ALPHA- AND GAMMA-ADAPTIN-BINDING PROTEIN P34"/>
    <property type="match status" value="1"/>
</dbReference>
<dbReference type="SUPFAM" id="SSF52540">
    <property type="entry name" value="P-loop containing nucleoside triphosphate hydrolases"/>
    <property type="match status" value="1"/>
</dbReference>
<proteinExistence type="predicted"/>
<dbReference type="PROSITE" id="PS50865">
    <property type="entry name" value="ZF_MYND_2"/>
    <property type="match status" value="1"/>
</dbReference>
<keyword evidence="1" id="KW-0479">Metal-binding</keyword>
<dbReference type="InterPro" id="IPR027417">
    <property type="entry name" value="P-loop_NTPase"/>
</dbReference>
<comment type="caution">
    <text evidence="6">The sequence shown here is derived from an EMBL/GenBank/DDBJ whole genome shotgun (WGS) entry which is preliminary data.</text>
</comment>
<evidence type="ECO:0000256" key="4">
    <source>
        <dbReference type="PROSITE-ProRule" id="PRU00134"/>
    </source>
</evidence>
<evidence type="ECO:0000259" key="5">
    <source>
        <dbReference type="PROSITE" id="PS50865"/>
    </source>
</evidence>
<organism evidence="6 7">
    <name type="scientific">Blastocystis sp. subtype 1 (strain ATCC 50177 / NandII)</name>
    <dbReference type="NCBI Taxonomy" id="478820"/>
    <lineage>
        <taxon>Eukaryota</taxon>
        <taxon>Sar</taxon>
        <taxon>Stramenopiles</taxon>
        <taxon>Bigyra</taxon>
        <taxon>Opalozoa</taxon>
        <taxon>Opalinata</taxon>
        <taxon>Blastocystidae</taxon>
        <taxon>Blastocystis</taxon>
    </lineage>
</organism>
<dbReference type="SUPFAM" id="SSF144232">
    <property type="entry name" value="HIT/MYND zinc finger-like"/>
    <property type="match status" value="1"/>
</dbReference>
<evidence type="ECO:0000313" key="6">
    <source>
        <dbReference type="EMBL" id="OAO12403.1"/>
    </source>
</evidence>
<name>A0A196S5Q5_BLAHN</name>
<evidence type="ECO:0000256" key="1">
    <source>
        <dbReference type="ARBA" id="ARBA00022723"/>
    </source>
</evidence>
<dbReference type="AlphaFoldDB" id="A0A196S5Q5"/>
<dbReference type="EMBL" id="LXWW01000546">
    <property type="protein sequence ID" value="OAO12403.1"/>
    <property type="molecule type" value="Genomic_DNA"/>
</dbReference>
<feature type="domain" description="MYND-type" evidence="5">
    <location>
        <begin position="216"/>
        <end position="258"/>
    </location>
</feature>
<sequence>MSDLSRIVILGLQGSGKKTLLQGLSRYFDFDYKQEVMKRVECANGSFDCYPITIFTKYYKASIEIAVCPGDNAKLTDDDIRKVVDKNCQGVILMCTSFDNKSLETLKRWENVLKDCNDDYELRLVVCSYGDIHNANTDKNMVAVKNWCIDNHYEFIPCNLRLPHLTWKEQEKEGVARVVEDLECVMWNSIDTSQHCTTERVVDETAIVSARDLEECGCCHKSRVRDSITLYRCSRCKCISYCSKDCQVKDWKNHKAFCNQVAGLGTASKEKAAEEKRLKEAENHLVGALPSIPKTKEEEDMDRFSKLLSDCRATKENARLLPDNERKKRAAEITARIMRELDLGSAEEIAQIEEDLKQESL</sequence>
<dbReference type="Gene3D" id="6.10.140.2220">
    <property type="match status" value="1"/>
</dbReference>
<accession>A0A196S5Q5</accession>
<keyword evidence="7" id="KW-1185">Reference proteome</keyword>
<dbReference type="InterPro" id="IPR002893">
    <property type="entry name" value="Znf_MYND"/>
</dbReference>